<accession>A0A3N4LGT5</accession>
<dbReference type="Pfam" id="PF09597">
    <property type="entry name" value="SAM_Ribosomal_mS41"/>
    <property type="match status" value="1"/>
</dbReference>
<evidence type="ECO:0000313" key="6">
    <source>
        <dbReference type="EMBL" id="RPB22063.1"/>
    </source>
</evidence>
<dbReference type="SMART" id="SM01238">
    <property type="entry name" value="IGR"/>
    <property type="match status" value="1"/>
</dbReference>
<gene>
    <name evidence="6" type="ORF">L211DRAFT_360687</name>
</gene>
<evidence type="ECO:0000256" key="4">
    <source>
        <dbReference type="ARBA" id="ARBA00035129"/>
    </source>
</evidence>
<keyword evidence="3" id="KW-0496">Mitochondrion</keyword>
<evidence type="ECO:0000259" key="5">
    <source>
        <dbReference type="SMART" id="SM01238"/>
    </source>
</evidence>
<evidence type="ECO:0000256" key="3">
    <source>
        <dbReference type="ARBA" id="ARBA00023128"/>
    </source>
</evidence>
<sequence>MSAFRLPTLPRLILSSAPTLHRTVHHSLPLPPVPTVTTAIPNSATFLKLIGRGASVHATKLASWESLFKSTSAQLKEAGVEPARLRRYIISQRERSIGRRGGKRRRRRRQGWRCKGAVGSRRVDISRLRALGFHVHTTRVIEPGLMKYLSTRVDYGE</sequence>
<evidence type="ECO:0000313" key="7">
    <source>
        <dbReference type="Proteomes" id="UP000267821"/>
    </source>
</evidence>
<dbReference type="PANTHER" id="PTHR28235:SF1">
    <property type="entry name" value="SMALL RIBOSOMAL SUBUNIT PROTEIN MS41"/>
    <property type="match status" value="1"/>
</dbReference>
<evidence type="ECO:0000256" key="1">
    <source>
        <dbReference type="ARBA" id="ARBA00004173"/>
    </source>
</evidence>
<dbReference type="InParanoid" id="A0A3N4LGT5"/>
<dbReference type="InterPro" id="IPR039603">
    <property type="entry name" value="Ribosomal_mS41"/>
</dbReference>
<dbReference type="OrthoDB" id="18595at2759"/>
<proteinExistence type="inferred from homology"/>
<feature type="domain" description="Small ribosomal subunit protein mS41 SAM" evidence="5">
    <location>
        <begin position="43"/>
        <end position="101"/>
    </location>
</feature>
<dbReference type="InterPro" id="IPR019083">
    <property type="entry name" value="SAM_Ribosomal_mS41"/>
</dbReference>
<keyword evidence="7" id="KW-1185">Reference proteome</keyword>
<reference evidence="6 7" key="1">
    <citation type="journal article" date="2018" name="Nat. Ecol. Evol.">
        <title>Pezizomycetes genomes reveal the molecular basis of ectomycorrhizal truffle lifestyle.</title>
        <authorList>
            <person name="Murat C."/>
            <person name="Payen T."/>
            <person name="Noel B."/>
            <person name="Kuo A."/>
            <person name="Morin E."/>
            <person name="Chen J."/>
            <person name="Kohler A."/>
            <person name="Krizsan K."/>
            <person name="Balestrini R."/>
            <person name="Da Silva C."/>
            <person name="Montanini B."/>
            <person name="Hainaut M."/>
            <person name="Levati E."/>
            <person name="Barry K.W."/>
            <person name="Belfiori B."/>
            <person name="Cichocki N."/>
            <person name="Clum A."/>
            <person name="Dockter R.B."/>
            <person name="Fauchery L."/>
            <person name="Guy J."/>
            <person name="Iotti M."/>
            <person name="Le Tacon F."/>
            <person name="Lindquist E.A."/>
            <person name="Lipzen A."/>
            <person name="Malagnac F."/>
            <person name="Mello A."/>
            <person name="Molinier V."/>
            <person name="Miyauchi S."/>
            <person name="Poulain J."/>
            <person name="Riccioni C."/>
            <person name="Rubini A."/>
            <person name="Sitrit Y."/>
            <person name="Splivallo R."/>
            <person name="Traeger S."/>
            <person name="Wang M."/>
            <person name="Zifcakova L."/>
            <person name="Wipf D."/>
            <person name="Zambonelli A."/>
            <person name="Paolocci F."/>
            <person name="Nowrousian M."/>
            <person name="Ottonello S."/>
            <person name="Baldrian P."/>
            <person name="Spatafora J.W."/>
            <person name="Henrissat B."/>
            <person name="Nagy L.G."/>
            <person name="Aury J.M."/>
            <person name="Wincker P."/>
            <person name="Grigoriev I.V."/>
            <person name="Bonfante P."/>
            <person name="Martin F.M."/>
        </authorList>
    </citation>
    <scope>NUCLEOTIDE SEQUENCE [LARGE SCALE GENOMIC DNA]</scope>
    <source>
        <strain evidence="6 7">ATCC MYA-4762</strain>
    </source>
</reference>
<dbReference type="Proteomes" id="UP000267821">
    <property type="component" value="Unassembled WGS sequence"/>
</dbReference>
<dbReference type="PANTHER" id="PTHR28235">
    <property type="entry name" value="PROTEIN FYV4, MITOCHONDRIAL"/>
    <property type="match status" value="1"/>
</dbReference>
<organism evidence="6 7">
    <name type="scientific">Terfezia boudieri ATCC MYA-4762</name>
    <dbReference type="NCBI Taxonomy" id="1051890"/>
    <lineage>
        <taxon>Eukaryota</taxon>
        <taxon>Fungi</taxon>
        <taxon>Dikarya</taxon>
        <taxon>Ascomycota</taxon>
        <taxon>Pezizomycotina</taxon>
        <taxon>Pezizomycetes</taxon>
        <taxon>Pezizales</taxon>
        <taxon>Pezizaceae</taxon>
        <taxon>Terfezia</taxon>
    </lineage>
</organism>
<evidence type="ECO:0000256" key="2">
    <source>
        <dbReference type="ARBA" id="ARBA00010492"/>
    </source>
</evidence>
<protein>
    <recommendedName>
        <fullName evidence="4">Small ribosomal subunit protein mS41</fullName>
    </recommendedName>
</protein>
<comment type="similarity">
    <text evidence="2">Belongs to the mitochondrion-specific ribosomal protein mS41 family.</text>
</comment>
<name>A0A3N4LGT5_9PEZI</name>
<dbReference type="EMBL" id="ML121555">
    <property type="protein sequence ID" value="RPB22063.1"/>
    <property type="molecule type" value="Genomic_DNA"/>
</dbReference>
<comment type="subcellular location">
    <subcellularLocation>
        <location evidence="1">Mitochondrion</location>
    </subcellularLocation>
</comment>
<dbReference type="GO" id="GO:0005739">
    <property type="term" value="C:mitochondrion"/>
    <property type="evidence" value="ECO:0007669"/>
    <property type="project" value="UniProtKB-SubCell"/>
</dbReference>
<dbReference type="AlphaFoldDB" id="A0A3N4LGT5"/>
<dbReference type="STRING" id="1051890.A0A3N4LGT5"/>